<protein>
    <submittedName>
        <fullName evidence="1">Uncharacterized protein</fullName>
    </submittedName>
</protein>
<gene>
    <name evidence="1" type="ORF">M9H77_29219</name>
</gene>
<dbReference type="Proteomes" id="UP001060085">
    <property type="component" value="Linkage Group LG06"/>
</dbReference>
<comment type="caution">
    <text evidence="1">The sequence shown here is derived from an EMBL/GenBank/DDBJ whole genome shotgun (WGS) entry which is preliminary data.</text>
</comment>
<name>A0ACC0AII9_CATRO</name>
<evidence type="ECO:0000313" key="2">
    <source>
        <dbReference type="Proteomes" id="UP001060085"/>
    </source>
</evidence>
<proteinExistence type="predicted"/>
<reference evidence="2" key="1">
    <citation type="journal article" date="2023" name="Nat. Plants">
        <title>Single-cell RNA sequencing provides a high-resolution roadmap for understanding the multicellular compartmentation of specialized metabolism.</title>
        <authorList>
            <person name="Sun S."/>
            <person name="Shen X."/>
            <person name="Li Y."/>
            <person name="Li Y."/>
            <person name="Wang S."/>
            <person name="Li R."/>
            <person name="Zhang H."/>
            <person name="Shen G."/>
            <person name="Guo B."/>
            <person name="Wei J."/>
            <person name="Xu J."/>
            <person name="St-Pierre B."/>
            <person name="Chen S."/>
            <person name="Sun C."/>
        </authorList>
    </citation>
    <scope>NUCLEOTIDE SEQUENCE [LARGE SCALE GENOMIC DNA]</scope>
</reference>
<organism evidence="1 2">
    <name type="scientific">Catharanthus roseus</name>
    <name type="common">Madagascar periwinkle</name>
    <name type="synonym">Vinca rosea</name>
    <dbReference type="NCBI Taxonomy" id="4058"/>
    <lineage>
        <taxon>Eukaryota</taxon>
        <taxon>Viridiplantae</taxon>
        <taxon>Streptophyta</taxon>
        <taxon>Embryophyta</taxon>
        <taxon>Tracheophyta</taxon>
        <taxon>Spermatophyta</taxon>
        <taxon>Magnoliopsida</taxon>
        <taxon>eudicotyledons</taxon>
        <taxon>Gunneridae</taxon>
        <taxon>Pentapetalae</taxon>
        <taxon>asterids</taxon>
        <taxon>lamiids</taxon>
        <taxon>Gentianales</taxon>
        <taxon>Apocynaceae</taxon>
        <taxon>Rauvolfioideae</taxon>
        <taxon>Vinceae</taxon>
        <taxon>Catharanthinae</taxon>
        <taxon>Catharanthus</taxon>
    </lineage>
</organism>
<evidence type="ECO:0000313" key="1">
    <source>
        <dbReference type="EMBL" id="KAI5660426.1"/>
    </source>
</evidence>
<keyword evidence="2" id="KW-1185">Reference proteome</keyword>
<dbReference type="EMBL" id="CM044706">
    <property type="protein sequence ID" value="KAI5660426.1"/>
    <property type="molecule type" value="Genomic_DNA"/>
</dbReference>
<sequence length="117" mass="13188">MAIKIQPGPDRFDLRAGPFIREWIWIFECGPNGSGLHIDTGSGGGGGVGGGDNLTQWSLQETRDFLMIWAELDSTFMEIKRNKILWEIIAIKMREKGYNINPSQCKGKNLITGYKVW</sequence>
<accession>A0ACC0AII9</accession>